<dbReference type="PRINTS" id="PR00038">
    <property type="entry name" value="HTHLUXR"/>
</dbReference>
<evidence type="ECO:0000313" key="2">
    <source>
        <dbReference type="EMBL" id="GGA12381.1"/>
    </source>
</evidence>
<dbReference type="Proteomes" id="UP000628017">
    <property type="component" value="Unassembled WGS sequence"/>
</dbReference>
<dbReference type="GO" id="GO:0006355">
    <property type="term" value="P:regulation of DNA-templated transcription"/>
    <property type="evidence" value="ECO:0007669"/>
    <property type="project" value="InterPro"/>
</dbReference>
<dbReference type="SUPFAM" id="SSF46894">
    <property type="entry name" value="C-terminal effector domain of the bipartite response regulators"/>
    <property type="match status" value="1"/>
</dbReference>
<dbReference type="InterPro" id="IPR036388">
    <property type="entry name" value="WH-like_DNA-bd_sf"/>
</dbReference>
<dbReference type="GO" id="GO:0003677">
    <property type="term" value="F:DNA binding"/>
    <property type="evidence" value="ECO:0007669"/>
    <property type="project" value="InterPro"/>
</dbReference>
<name>A0A916VNU1_9RHOB</name>
<dbReference type="Pfam" id="PF00196">
    <property type="entry name" value="GerE"/>
    <property type="match status" value="1"/>
</dbReference>
<proteinExistence type="predicted"/>
<feature type="domain" description="HTH luxR-type" evidence="1">
    <location>
        <begin position="283"/>
        <end position="340"/>
    </location>
</feature>
<reference evidence="2" key="2">
    <citation type="submission" date="2020-09" db="EMBL/GenBank/DDBJ databases">
        <authorList>
            <person name="Sun Q."/>
            <person name="Zhou Y."/>
        </authorList>
    </citation>
    <scope>NUCLEOTIDE SEQUENCE</scope>
    <source>
        <strain evidence="2">CGMCC 1.15880</strain>
    </source>
</reference>
<evidence type="ECO:0000313" key="3">
    <source>
        <dbReference type="Proteomes" id="UP000628017"/>
    </source>
</evidence>
<organism evidence="2 3">
    <name type="scientific">Neptunicoccus cionae</name>
    <dbReference type="NCBI Taxonomy" id="2035344"/>
    <lineage>
        <taxon>Bacteria</taxon>
        <taxon>Pseudomonadati</taxon>
        <taxon>Pseudomonadota</taxon>
        <taxon>Alphaproteobacteria</taxon>
        <taxon>Rhodobacterales</taxon>
        <taxon>Paracoccaceae</taxon>
        <taxon>Neptunicoccus</taxon>
    </lineage>
</organism>
<dbReference type="EMBL" id="BMKA01000002">
    <property type="protein sequence ID" value="GGA12381.1"/>
    <property type="molecule type" value="Genomic_DNA"/>
</dbReference>
<dbReference type="InterPro" id="IPR000792">
    <property type="entry name" value="Tscrpt_reg_LuxR_C"/>
</dbReference>
<comment type="caution">
    <text evidence="2">The sequence shown here is derived from an EMBL/GenBank/DDBJ whole genome shotgun (WGS) entry which is preliminary data.</text>
</comment>
<accession>A0A916VNU1</accession>
<sequence>MNVYCSPTHAGGVIKQSDKFSRTMLEFSDAAIAHVRHGEDKIVLSTHFYESDDQPDAIMSAGAVLRPGRQIRFASKEAGGSDSSAMKEHISKSLTGSKGARWHVYESCFADGSIDYIEVLQSRGRSPANSEKHLQHIWPLLREDCLSEILTDTGKFVDDALLWIINDKIASAVLVLDQSCRLVRANTAGYELLKVQNILRSRGDGICCSNSTDTAHLRKLVKECAVSSTSNGMEKILMLENKSAQSLSLLSLRKFESGPGATMVIAMLPAPPDPKRIVMLAREMGLTKAEARIASLMQLGMSNREMAIKAKLTEQTCSTYSKRVLSKLNVNCRAEMAQLLTWQAG</sequence>
<protein>
    <recommendedName>
        <fullName evidence="1">HTH luxR-type domain-containing protein</fullName>
    </recommendedName>
</protein>
<evidence type="ECO:0000259" key="1">
    <source>
        <dbReference type="SMART" id="SM00421"/>
    </source>
</evidence>
<dbReference type="SMART" id="SM00421">
    <property type="entry name" value="HTH_LUXR"/>
    <property type="match status" value="1"/>
</dbReference>
<dbReference type="Gene3D" id="1.10.10.10">
    <property type="entry name" value="Winged helix-like DNA-binding domain superfamily/Winged helix DNA-binding domain"/>
    <property type="match status" value="1"/>
</dbReference>
<dbReference type="AlphaFoldDB" id="A0A916VNU1"/>
<dbReference type="InterPro" id="IPR016032">
    <property type="entry name" value="Sig_transdc_resp-reg_C-effctor"/>
</dbReference>
<keyword evidence="3" id="KW-1185">Reference proteome</keyword>
<gene>
    <name evidence="2" type="ORF">GCM10011498_10350</name>
</gene>
<reference evidence="2" key="1">
    <citation type="journal article" date="2014" name="Int. J. Syst. Evol. Microbiol.">
        <title>Complete genome sequence of Corynebacterium casei LMG S-19264T (=DSM 44701T), isolated from a smear-ripened cheese.</title>
        <authorList>
            <consortium name="US DOE Joint Genome Institute (JGI-PGF)"/>
            <person name="Walter F."/>
            <person name="Albersmeier A."/>
            <person name="Kalinowski J."/>
            <person name="Ruckert C."/>
        </authorList>
    </citation>
    <scope>NUCLEOTIDE SEQUENCE</scope>
    <source>
        <strain evidence="2">CGMCC 1.15880</strain>
    </source>
</reference>